<dbReference type="CDD" id="cd06262">
    <property type="entry name" value="metallo-hydrolase-like_MBL-fold"/>
    <property type="match status" value="1"/>
</dbReference>
<keyword evidence="5" id="KW-1185">Reference proteome</keyword>
<reference evidence="4 5" key="1">
    <citation type="submission" date="2022-10" db="EMBL/GenBank/DDBJ databases">
        <title>The complete genomes of actinobacterial strains from the NBC collection.</title>
        <authorList>
            <person name="Joergensen T.S."/>
            <person name="Alvarez Arevalo M."/>
            <person name="Sterndorff E.B."/>
            <person name="Faurdal D."/>
            <person name="Vuksanovic O."/>
            <person name="Mourched A.-S."/>
            <person name="Charusanti P."/>
            <person name="Shaw S."/>
            <person name="Blin K."/>
            <person name="Weber T."/>
        </authorList>
    </citation>
    <scope>NUCLEOTIDE SEQUENCE [LARGE SCALE GENOMIC DNA]</scope>
    <source>
        <strain evidence="4 5">NBC_01247</strain>
    </source>
</reference>
<feature type="region of interest" description="Disordered" evidence="1">
    <location>
        <begin position="29"/>
        <end position="60"/>
    </location>
</feature>
<dbReference type="SMART" id="SM00849">
    <property type="entry name" value="Lactamase_B"/>
    <property type="match status" value="1"/>
</dbReference>
<evidence type="ECO:0000313" key="5">
    <source>
        <dbReference type="Proteomes" id="UP001432014"/>
    </source>
</evidence>
<dbReference type="Gene3D" id="3.60.15.10">
    <property type="entry name" value="Ribonuclease Z/Hydroxyacylglutathione hydrolase-like"/>
    <property type="match status" value="1"/>
</dbReference>
<feature type="signal peptide" evidence="2">
    <location>
        <begin position="1"/>
        <end position="33"/>
    </location>
</feature>
<dbReference type="SUPFAM" id="SSF56281">
    <property type="entry name" value="Metallo-hydrolase/oxidoreductase"/>
    <property type="match status" value="1"/>
</dbReference>
<evidence type="ECO:0000256" key="1">
    <source>
        <dbReference type="SAM" id="MobiDB-lite"/>
    </source>
</evidence>
<sequence length="340" mass="36097">MRKPALDRRTFLRTAAAAGAGLPVAAVALPAQAAPGEQPGRPDGQPGPEQREQQGPAVRPSGTVFRWLGTAGWRIDHGGRTVLFDPYLTRFSTGLYVDGGKAFDPATPLVTDPALVDPHIGTPELLLVSHSHWDHINDVPYIAARTGAPVVGTETTYHLLRALDVPAGQLIVVKGGEVLDFGGGLTVEAVASRHSRNEQRRYFAPGTLNAVPPRRPATVGDLPEGDTLAFQVGFDGGPTAFLTGASDFAEREAAGLRPDLAMIAVPGSAATHGYVPRLMRALGNPLTVVPVHWDTFERALVNPVRPDPHMDLAAFTAQVAQASPRTRVVVPDYLTPHTFG</sequence>
<organism evidence="4 5">
    <name type="scientific">Kitasatospora herbaricolor</name>
    <dbReference type="NCBI Taxonomy" id="68217"/>
    <lineage>
        <taxon>Bacteria</taxon>
        <taxon>Bacillati</taxon>
        <taxon>Actinomycetota</taxon>
        <taxon>Actinomycetes</taxon>
        <taxon>Kitasatosporales</taxon>
        <taxon>Streptomycetaceae</taxon>
        <taxon>Kitasatospora</taxon>
    </lineage>
</organism>
<dbReference type="Pfam" id="PF13483">
    <property type="entry name" value="Lactamase_B_3"/>
    <property type="match status" value="1"/>
</dbReference>
<gene>
    <name evidence="4" type="ORF">OG469_06995</name>
</gene>
<evidence type="ECO:0000256" key="2">
    <source>
        <dbReference type="SAM" id="SignalP"/>
    </source>
</evidence>
<dbReference type="PANTHER" id="PTHR43546">
    <property type="entry name" value="UPF0173 METAL-DEPENDENT HYDROLASE MJ1163-RELATED"/>
    <property type="match status" value="1"/>
</dbReference>
<feature type="domain" description="Metallo-beta-lactamase" evidence="3">
    <location>
        <begin position="69"/>
        <end position="292"/>
    </location>
</feature>
<dbReference type="InterPro" id="IPR036866">
    <property type="entry name" value="RibonucZ/Hydroxyglut_hydro"/>
</dbReference>
<dbReference type="InterPro" id="IPR001279">
    <property type="entry name" value="Metallo-B-lactamas"/>
</dbReference>
<dbReference type="EMBL" id="CP108482">
    <property type="protein sequence ID" value="WUS55284.1"/>
    <property type="molecule type" value="Genomic_DNA"/>
</dbReference>
<name>A0ABZ1W386_9ACTN</name>
<dbReference type="Proteomes" id="UP001432014">
    <property type="component" value="Chromosome"/>
</dbReference>
<dbReference type="RefSeq" id="WP_329500089.1">
    <property type="nucleotide sequence ID" value="NZ_CP108460.1"/>
</dbReference>
<proteinExistence type="predicted"/>
<keyword evidence="2" id="KW-0732">Signal</keyword>
<dbReference type="PROSITE" id="PS51318">
    <property type="entry name" value="TAT"/>
    <property type="match status" value="1"/>
</dbReference>
<dbReference type="PANTHER" id="PTHR43546:SF3">
    <property type="entry name" value="UPF0173 METAL-DEPENDENT HYDROLASE MJ1163"/>
    <property type="match status" value="1"/>
</dbReference>
<protein>
    <submittedName>
        <fullName evidence="4">MBL fold metallo-hydrolase</fullName>
    </submittedName>
</protein>
<evidence type="ECO:0000259" key="3">
    <source>
        <dbReference type="SMART" id="SM00849"/>
    </source>
</evidence>
<dbReference type="InterPro" id="IPR050114">
    <property type="entry name" value="UPF0173_UPF0282_UlaG_hydrolase"/>
</dbReference>
<dbReference type="InterPro" id="IPR006311">
    <property type="entry name" value="TAT_signal"/>
</dbReference>
<feature type="compositionally biased region" description="Low complexity" evidence="1">
    <location>
        <begin position="29"/>
        <end position="56"/>
    </location>
</feature>
<evidence type="ECO:0000313" key="4">
    <source>
        <dbReference type="EMBL" id="WUS55284.1"/>
    </source>
</evidence>
<accession>A0ABZ1W386</accession>
<feature type="chain" id="PRO_5045309204" evidence="2">
    <location>
        <begin position="34"/>
        <end position="340"/>
    </location>
</feature>